<sequence length="249" mass="28394">MLNHTNEFFGIIFLSYAILPTVAAHCLHIGVYWQGDRKSEKVALTFDDGPDPVYTPQILDILNKYNARATFFVVGKHAEKYPDLVRRIISEGHTLGIHGYRHRFAWLLDPVSSIQEIKKGNEVIRKIIGNGPFLFRPAWGVFNLCSLIYLWLSQEKAILWSFFARDWETGATSDSIFNHVICRIKPGSVVVFHDRCTKPWAVEDGPAKTIQALPEILESIQTRGLDPVPVEDLLEFKENGEILLGYREI</sequence>
<evidence type="ECO:0000313" key="4">
    <source>
        <dbReference type="Proteomes" id="UP000277811"/>
    </source>
</evidence>
<dbReference type="CDD" id="cd10959">
    <property type="entry name" value="CE4_NodB_like_3"/>
    <property type="match status" value="1"/>
</dbReference>
<dbReference type="Pfam" id="PF01522">
    <property type="entry name" value="Polysacc_deac_1"/>
    <property type="match status" value="1"/>
</dbReference>
<feature type="transmembrane region" description="Helical" evidence="1">
    <location>
        <begin position="12"/>
        <end position="33"/>
    </location>
</feature>
<accession>A0A498RA74</accession>
<dbReference type="PROSITE" id="PS51677">
    <property type="entry name" value="NODB"/>
    <property type="match status" value="1"/>
</dbReference>
<evidence type="ECO:0000256" key="1">
    <source>
        <dbReference type="SAM" id="Phobius"/>
    </source>
</evidence>
<dbReference type="SUPFAM" id="SSF88713">
    <property type="entry name" value="Glycoside hydrolase/deacetylase"/>
    <property type="match status" value="1"/>
</dbReference>
<gene>
    <name evidence="3" type="ORF">LUCI_3562</name>
</gene>
<dbReference type="PANTHER" id="PTHR10587">
    <property type="entry name" value="GLYCOSYL TRANSFERASE-RELATED"/>
    <property type="match status" value="1"/>
</dbReference>
<dbReference type="InterPro" id="IPR011330">
    <property type="entry name" value="Glyco_hydro/deAcase_b/a-brl"/>
</dbReference>
<keyword evidence="1" id="KW-1133">Transmembrane helix</keyword>
<reference evidence="3 4" key="1">
    <citation type="submission" date="2018-06" db="EMBL/GenBank/DDBJ databases">
        <authorList>
            <person name="Strepis N."/>
        </authorList>
    </citation>
    <scope>NUCLEOTIDE SEQUENCE [LARGE SCALE GENOMIC DNA]</scope>
    <source>
        <strain evidence="3">LUCI</strain>
    </source>
</reference>
<keyword evidence="1" id="KW-0812">Transmembrane</keyword>
<dbReference type="GO" id="GO:0005975">
    <property type="term" value="P:carbohydrate metabolic process"/>
    <property type="evidence" value="ECO:0007669"/>
    <property type="project" value="InterPro"/>
</dbReference>
<organism evidence="3 4">
    <name type="scientific">Lucifera butyrica</name>
    <dbReference type="NCBI Taxonomy" id="1351585"/>
    <lineage>
        <taxon>Bacteria</taxon>
        <taxon>Bacillati</taxon>
        <taxon>Bacillota</taxon>
        <taxon>Negativicutes</taxon>
        <taxon>Veillonellales</taxon>
        <taxon>Veillonellaceae</taxon>
        <taxon>Lucifera</taxon>
    </lineage>
</organism>
<dbReference type="PANTHER" id="PTHR10587:SF137">
    <property type="entry name" value="4-DEOXY-4-FORMAMIDO-L-ARABINOSE-PHOSPHOUNDECAPRENOL DEFORMYLASE ARND-RELATED"/>
    <property type="match status" value="1"/>
</dbReference>
<dbReference type="EMBL" id="UPPP01000086">
    <property type="protein sequence ID" value="VBB08291.1"/>
    <property type="molecule type" value="Genomic_DNA"/>
</dbReference>
<name>A0A498RA74_9FIRM</name>
<feature type="domain" description="NodB homology" evidence="2">
    <location>
        <begin position="40"/>
        <end position="228"/>
    </location>
</feature>
<protein>
    <submittedName>
        <fullName evidence="3">Polysaccharide deacetylase</fullName>
    </submittedName>
</protein>
<evidence type="ECO:0000313" key="3">
    <source>
        <dbReference type="EMBL" id="VBB08291.1"/>
    </source>
</evidence>
<evidence type="ECO:0000259" key="2">
    <source>
        <dbReference type="PROSITE" id="PS51677"/>
    </source>
</evidence>
<dbReference type="Gene3D" id="3.20.20.370">
    <property type="entry name" value="Glycoside hydrolase/deacetylase"/>
    <property type="match status" value="1"/>
</dbReference>
<dbReference type="RefSeq" id="WP_165866048.1">
    <property type="nucleotide sequence ID" value="NZ_UPPP01000086.1"/>
</dbReference>
<keyword evidence="1" id="KW-0472">Membrane</keyword>
<dbReference type="Proteomes" id="UP000277811">
    <property type="component" value="Unassembled WGS sequence"/>
</dbReference>
<dbReference type="InterPro" id="IPR050248">
    <property type="entry name" value="Polysacc_deacetylase_ArnD"/>
</dbReference>
<proteinExistence type="predicted"/>
<keyword evidence="4" id="KW-1185">Reference proteome</keyword>
<dbReference type="AlphaFoldDB" id="A0A498RA74"/>
<dbReference type="InterPro" id="IPR002509">
    <property type="entry name" value="NODB_dom"/>
</dbReference>
<dbReference type="GO" id="GO:0016810">
    <property type="term" value="F:hydrolase activity, acting on carbon-nitrogen (but not peptide) bonds"/>
    <property type="evidence" value="ECO:0007669"/>
    <property type="project" value="InterPro"/>
</dbReference>